<evidence type="ECO:0000256" key="2">
    <source>
        <dbReference type="ARBA" id="ARBA00008335"/>
    </source>
</evidence>
<evidence type="ECO:0000313" key="9">
    <source>
        <dbReference type="EMBL" id="EXJ82517.1"/>
    </source>
</evidence>
<dbReference type="GeneID" id="19170440"/>
<protein>
    <recommendedName>
        <fullName evidence="8">Major facilitator superfamily (MFS) profile domain-containing protein</fullName>
    </recommendedName>
</protein>
<dbReference type="InterPro" id="IPR036259">
    <property type="entry name" value="MFS_trans_sf"/>
</dbReference>
<name>W9XPQ4_9EURO</name>
<accession>W9XPQ4</accession>
<keyword evidence="5 7" id="KW-1133">Transmembrane helix</keyword>
<comment type="subcellular location">
    <subcellularLocation>
        <location evidence="1">Endomembrane system</location>
        <topology evidence="1">Multi-pass membrane protein</topology>
    </subcellularLocation>
</comment>
<feature type="transmembrane region" description="Helical" evidence="7">
    <location>
        <begin position="199"/>
        <end position="222"/>
    </location>
</feature>
<dbReference type="GO" id="GO:0012505">
    <property type="term" value="C:endomembrane system"/>
    <property type="evidence" value="ECO:0007669"/>
    <property type="project" value="UniProtKB-SubCell"/>
</dbReference>
<sequence length="398" mass="42357">MAVMLNFLVCGIVVTGIGVLLPEIGDFYGLKVGTTSLIFPTGVFGYVCSTVIVELIHGRLGLRGIAYLSPVVRLLAMAVLATGPSFTIALAGYFLMGFGIGLSDAGFSAWAANAPYASIVQGFMHGSYSLGSILGPLVADMMLKRSFKWYEFYSTTGILLVVELLVLALAFRFDNADRYTANHGESDEPHNCNALQHRATWICGAFCFFYVGLEGCFTDWIAVFMQRARHAEPTTSSLATSMFWIGMTSGRFTLGPLTQYIGVRTAVAGYIGSLMVLQVLFTVVTSVTASLLLLVGSGLFCGPIFPSGLLLLSSKLPQRAQVGAVAAVSALGQVGAGLAPFAVGLMADSFGIKYLLNVIFALAVGALFVWVAFAKLPKATSELRQRSPAEVKRTVTVV</sequence>
<dbReference type="InterPro" id="IPR020846">
    <property type="entry name" value="MFS_dom"/>
</dbReference>
<dbReference type="eggNOG" id="ENOG502QQA7">
    <property type="taxonomic scope" value="Eukaryota"/>
</dbReference>
<evidence type="ECO:0000256" key="5">
    <source>
        <dbReference type="ARBA" id="ARBA00022989"/>
    </source>
</evidence>
<dbReference type="Pfam" id="PF07690">
    <property type="entry name" value="MFS_1"/>
    <property type="match status" value="1"/>
</dbReference>
<feature type="transmembrane region" description="Helical" evidence="7">
    <location>
        <begin position="150"/>
        <end position="171"/>
    </location>
</feature>
<keyword evidence="6 7" id="KW-0472">Membrane</keyword>
<dbReference type="GO" id="GO:0022857">
    <property type="term" value="F:transmembrane transporter activity"/>
    <property type="evidence" value="ECO:0007669"/>
    <property type="project" value="InterPro"/>
</dbReference>
<feature type="domain" description="Major facilitator superfamily (MFS) profile" evidence="8">
    <location>
        <begin position="1"/>
        <end position="377"/>
    </location>
</feature>
<dbReference type="GO" id="GO:0016020">
    <property type="term" value="C:membrane"/>
    <property type="evidence" value="ECO:0007669"/>
    <property type="project" value="TreeGrafter"/>
</dbReference>
<dbReference type="AlphaFoldDB" id="W9XPQ4"/>
<dbReference type="EMBL" id="AMGY01000005">
    <property type="protein sequence ID" value="EXJ82517.1"/>
    <property type="molecule type" value="Genomic_DNA"/>
</dbReference>
<dbReference type="PANTHER" id="PTHR23514:SF3">
    <property type="entry name" value="BYPASS OF STOP CODON PROTEIN 6"/>
    <property type="match status" value="1"/>
</dbReference>
<evidence type="ECO:0000256" key="7">
    <source>
        <dbReference type="SAM" id="Phobius"/>
    </source>
</evidence>
<feature type="transmembrane region" description="Helical" evidence="7">
    <location>
        <begin position="354"/>
        <end position="376"/>
    </location>
</feature>
<reference evidence="9 10" key="1">
    <citation type="submission" date="2013-03" db="EMBL/GenBank/DDBJ databases">
        <title>The Genome Sequence of Capronia epimyces CBS 606.96.</title>
        <authorList>
            <consortium name="The Broad Institute Genomics Platform"/>
            <person name="Cuomo C."/>
            <person name="de Hoog S."/>
            <person name="Gorbushina A."/>
            <person name="Walker B."/>
            <person name="Young S.K."/>
            <person name="Zeng Q."/>
            <person name="Gargeya S."/>
            <person name="Fitzgerald M."/>
            <person name="Haas B."/>
            <person name="Abouelleil A."/>
            <person name="Allen A.W."/>
            <person name="Alvarado L."/>
            <person name="Arachchi H.M."/>
            <person name="Berlin A.M."/>
            <person name="Chapman S.B."/>
            <person name="Gainer-Dewar J."/>
            <person name="Goldberg J."/>
            <person name="Griggs A."/>
            <person name="Gujja S."/>
            <person name="Hansen M."/>
            <person name="Howarth C."/>
            <person name="Imamovic A."/>
            <person name="Ireland A."/>
            <person name="Larimer J."/>
            <person name="McCowan C."/>
            <person name="Murphy C."/>
            <person name="Pearson M."/>
            <person name="Poon T.W."/>
            <person name="Priest M."/>
            <person name="Roberts A."/>
            <person name="Saif S."/>
            <person name="Shea T."/>
            <person name="Sisk P."/>
            <person name="Sykes S."/>
            <person name="Wortman J."/>
            <person name="Nusbaum C."/>
            <person name="Birren B."/>
        </authorList>
    </citation>
    <scope>NUCLEOTIDE SEQUENCE [LARGE SCALE GENOMIC DNA]</scope>
    <source>
        <strain evidence="9 10">CBS 606.96</strain>
    </source>
</reference>
<dbReference type="RefSeq" id="XP_007734640.1">
    <property type="nucleotide sequence ID" value="XM_007736450.1"/>
</dbReference>
<evidence type="ECO:0000256" key="1">
    <source>
        <dbReference type="ARBA" id="ARBA00004127"/>
    </source>
</evidence>
<evidence type="ECO:0000256" key="3">
    <source>
        <dbReference type="ARBA" id="ARBA00022448"/>
    </source>
</evidence>
<comment type="similarity">
    <text evidence="2">Belongs to the major facilitator superfamily.</text>
</comment>
<evidence type="ECO:0000256" key="6">
    <source>
        <dbReference type="ARBA" id="ARBA00023136"/>
    </source>
</evidence>
<evidence type="ECO:0000259" key="8">
    <source>
        <dbReference type="PROSITE" id="PS50850"/>
    </source>
</evidence>
<feature type="transmembrane region" description="Helical" evidence="7">
    <location>
        <begin position="261"/>
        <end position="281"/>
    </location>
</feature>
<dbReference type="InterPro" id="IPR051788">
    <property type="entry name" value="MFS_Transporter"/>
</dbReference>
<dbReference type="SUPFAM" id="SSF103473">
    <property type="entry name" value="MFS general substrate transporter"/>
    <property type="match status" value="1"/>
</dbReference>
<gene>
    <name evidence="9" type="ORF">A1O3_06330</name>
</gene>
<feature type="transmembrane region" description="Helical" evidence="7">
    <location>
        <begin position="7"/>
        <end position="25"/>
    </location>
</feature>
<feature type="transmembrane region" description="Helical" evidence="7">
    <location>
        <begin position="287"/>
        <end position="312"/>
    </location>
</feature>
<evidence type="ECO:0000256" key="4">
    <source>
        <dbReference type="ARBA" id="ARBA00022692"/>
    </source>
</evidence>
<dbReference type="OrthoDB" id="413079at2759"/>
<keyword evidence="4 7" id="KW-0812">Transmembrane</keyword>
<dbReference type="PROSITE" id="PS50850">
    <property type="entry name" value="MFS"/>
    <property type="match status" value="1"/>
</dbReference>
<dbReference type="Proteomes" id="UP000019478">
    <property type="component" value="Unassembled WGS sequence"/>
</dbReference>
<dbReference type="FunFam" id="1.20.1250.20:FF:000286">
    <property type="entry name" value="MFS efflux transporter"/>
    <property type="match status" value="1"/>
</dbReference>
<feature type="transmembrane region" description="Helical" evidence="7">
    <location>
        <begin position="74"/>
        <end position="96"/>
    </location>
</feature>
<organism evidence="9 10">
    <name type="scientific">Capronia epimyces CBS 606.96</name>
    <dbReference type="NCBI Taxonomy" id="1182542"/>
    <lineage>
        <taxon>Eukaryota</taxon>
        <taxon>Fungi</taxon>
        <taxon>Dikarya</taxon>
        <taxon>Ascomycota</taxon>
        <taxon>Pezizomycotina</taxon>
        <taxon>Eurotiomycetes</taxon>
        <taxon>Chaetothyriomycetidae</taxon>
        <taxon>Chaetothyriales</taxon>
        <taxon>Herpotrichiellaceae</taxon>
        <taxon>Capronia</taxon>
    </lineage>
</organism>
<feature type="transmembrane region" description="Helical" evidence="7">
    <location>
        <begin position="37"/>
        <end position="62"/>
    </location>
</feature>
<keyword evidence="3" id="KW-0813">Transport</keyword>
<dbReference type="HOGENOM" id="CLU_021993_0_0_1"/>
<feature type="transmembrane region" description="Helical" evidence="7">
    <location>
        <begin position="324"/>
        <end position="342"/>
    </location>
</feature>
<dbReference type="Gene3D" id="1.20.1250.20">
    <property type="entry name" value="MFS general substrate transporter like domains"/>
    <property type="match status" value="2"/>
</dbReference>
<dbReference type="InterPro" id="IPR011701">
    <property type="entry name" value="MFS"/>
</dbReference>
<proteinExistence type="inferred from homology"/>
<dbReference type="PANTHER" id="PTHR23514">
    <property type="entry name" value="BYPASS OF STOP CODON PROTEIN 6"/>
    <property type="match status" value="1"/>
</dbReference>
<evidence type="ECO:0000313" key="10">
    <source>
        <dbReference type="Proteomes" id="UP000019478"/>
    </source>
</evidence>
<comment type="caution">
    <text evidence="9">The sequence shown here is derived from an EMBL/GenBank/DDBJ whole genome shotgun (WGS) entry which is preliminary data.</text>
</comment>
<keyword evidence="10" id="KW-1185">Reference proteome</keyword>